<gene>
    <name evidence="3" type="ORF">CVT25_003029</name>
</gene>
<keyword evidence="1" id="KW-0175">Coiled coil</keyword>
<dbReference type="SUPFAM" id="SSF51556">
    <property type="entry name" value="Metallo-dependent hydrolases"/>
    <property type="match status" value="1"/>
</dbReference>
<dbReference type="Proteomes" id="UP000283269">
    <property type="component" value="Unassembled WGS sequence"/>
</dbReference>
<evidence type="ECO:0000256" key="1">
    <source>
        <dbReference type="SAM" id="Coils"/>
    </source>
</evidence>
<evidence type="ECO:0008006" key="5">
    <source>
        <dbReference type="Google" id="ProtNLM"/>
    </source>
</evidence>
<evidence type="ECO:0000256" key="2">
    <source>
        <dbReference type="SAM" id="MobiDB-lite"/>
    </source>
</evidence>
<organism evidence="3 4">
    <name type="scientific">Psilocybe cyanescens</name>
    <dbReference type="NCBI Taxonomy" id="93625"/>
    <lineage>
        <taxon>Eukaryota</taxon>
        <taxon>Fungi</taxon>
        <taxon>Dikarya</taxon>
        <taxon>Basidiomycota</taxon>
        <taxon>Agaricomycotina</taxon>
        <taxon>Agaricomycetes</taxon>
        <taxon>Agaricomycetidae</taxon>
        <taxon>Agaricales</taxon>
        <taxon>Agaricineae</taxon>
        <taxon>Strophariaceae</taxon>
        <taxon>Psilocybe</taxon>
    </lineage>
</organism>
<accession>A0A409WN75</accession>
<proteinExistence type="predicted"/>
<dbReference type="InParanoid" id="A0A409WN75"/>
<protein>
    <recommendedName>
        <fullName evidence="5">Amidohydrolase-related domain-containing protein</fullName>
    </recommendedName>
</protein>
<evidence type="ECO:0000313" key="3">
    <source>
        <dbReference type="EMBL" id="PPQ79957.1"/>
    </source>
</evidence>
<dbReference type="STRING" id="93625.A0A409WN75"/>
<comment type="caution">
    <text evidence="3">The sequence shown here is derived from an EMBL/GenBank/DDBJ whole genome shotgun (WGS) entry which is preliminary data.</text>
</comment>
<feature type="region of interest" description="Disordered" evidence="2">
    <location>
        <begin position="246"/>
        <end position="266"/>
    </location>
</feature>
<feature type="compositionally biased region" description="Basic residues" evidence="2">
    <location>
        <begin position="61"/>
        <end position="74"/>
    </location>
</feature>
<dbReference type="PANTHER" id="PTHR43569">
    <property type="entry name" value="AMIDOHYDROLASE"/>
    <property type="match status" value="1"/>
</dbReference>
<sequence length="610" mass="68688">MPIDNKPLPPIILRHEAEDFLSPNVDVMAQAREATYSPSPLLRILQDPSLMPSGSTENLRKGHKRPSHSPRRREHRTPIVTAIAIAEEERHGKHLKALLRSSSDHLEHEIRRANDATVRADFAERREREALARAEDAEIARDTLQDERMHLEKDTREYQMQMEASQREKRQLEEDLTDARREMEELEYSERKAQETVRKYQTMMNSMEKQIRVRATEVQKVVDQCYEDGREDGYEDGYRDGREAGLKEGLKKGRKEGLRQGREQGRRTERWNAMEAFDKFLVEETNDQDEQHRVSFTPPNTGTLESFPVPPSPSSLHPASVIDANVVSNDVNYTQWKKEAGQVLGDKLRGIVLALPATELQSALKSSSADSQVISYIIPFDLEKPDPAIESLISSATASTSLSTIFTRDAPAAVDGLRWALQRGHPVDIDIQATLSDSLLEGFEDLIAKACTDLEHVPPIVLSNILPPPHNLDLPIVKLMNHPTYLAFQSQVAALSLIPQVYIKFLPPAWDAPTPQTPFPGSPIEAADTQQIKEWKRRIKMYLGPVMEAFGYQRILFGSSPSSSSSSPSSVADWYEIARESLAELGIEQDFVDAVFAGNAEKVYGKKEGK</sequence>
<dbReference type="InterPro" id="IPR032466">
    <property type="entry name" value="Metal_Hydrolase"/>
</dbReference>
<evidence type="ECO:0000313" key="4">
    <source>
        <dbReference type="Proteomes" id="UP000283269"/>
    </source>
</evidence>
<reference evidence="3 4" key="1">
    <citation type="journal article" date="2018" name="Evol. Lett.">
        <title>Horizontal gene cluster transfer increased hallucinogenic mushroom diversity.</title>
        <authorList>
            <person name="Reynolds H.T."/>
            <person name="Vijayakumar V."/>
            <person name="Gluck-Thaler E."/>
            <person name="Korotkin H.B."/>
            <person name="Matheny P.B."/>
            <person name="Slot J.C."/>
        </authorList>
    </citation>
    <scope>NUCLEOTIDE SEQUENCE [LARGE SCALE GENOMIC DNA]</scope>
    <source>
        <strain evidence="3 4">2631</strain>
    </source>
</reference>
<feature type="coiled-coil region" evidence="1">
    <location>
        <begin position="120"/>
        <end position="210"/>
    </location>
</feature>
<dbReference type="InterPro" id="IPR052350">
    <property type="entry name" value="Metallo-dep_Lactonases"/>
</dbReference>
<name>A0A409WN75_PSICY</name>
<dbReference type="Gene3D" id="3.20.20.140">
    <property type="entry name" value="Metal-dependent hydrolases"/>
    <property type="match status" value="1"/>
</dbReference>
<dbReference type="EMBL" id="NHYD01003356">
    <property type="protein sequence ID" value="PPQ79957.1"/>
    <property type="molecule type" value="Genomic_DNA"/>
</dbReference>
<feature type="region of interest" description="Disordered" evidence="2">
    <location>
        <begin position="45"/>
        <end position="74"/>
    </location>
</feature>
<dbReference type="PANTHER" id="PTHR43569:SF2">
    <property type="entry name" value="AMIDOHYDROLASE-RELATED DOMAIN-CONTAINING PROTEIN"/>
    <property type="match status" value="1"/>
</dbReference>
<keyword evidence="4" id="KW-1185">Reference proteome</keyword>
<dbReference type="AlphaFoldDB" id="A0A409WN75"/>
<dbReference type="OrthoDB" id="2135488at2759"/>
<dbReference type="SUPFAM" id="SSF57997">
    <property type="entry name" value="Tropomyosin"/>
    <property type="match status" value="1"/>
</dbReference>